<evidence type="ECO:0000313" key="1">
    <source>
        <dbReference type="EMBL" id="CAG8604510.1"/>
    </source>
</evidence>
<organism evidence="1 2">
    <name type="scientific">Gigaspora margarita</name>
    <dbReference type="NCBI Taxonomy" id="4874"/>
    <lineage>
        <taxon>Eukaryota</taxon>
        <taxon>Fungi</taxon>
        <taxon>Fungi incertae sedis</taxon>
        <taxon>Mucoromycota</taxon>
        <taxon>Glomeromycotina</taxon>
        <taxon>Glomeromycetes</taxon>
        <taxon>Diversisporales</taxon>
        <taxon>Gigasporaceae</taxon>
        <taxon>Gigaspora</taxon>
    </lineage>
</organism>
<keyword evidence="2" id="KW-1185">Reference proteome</keyword>
<dbReference type="SUPFAM" id="SSF56645">
    <property type="entry name" value="Acyl-CoA dehydrogenase NM domain-like"/>
    <property type="match status" value="1"/>
</dbReference>
<name>A0ABN7UID4_GIGMA</name>
<comment type="caution">
    <text evidence="1">The sequence shown here is derived from an EMBL/GenBank/DDBJ whole genome shotgun (WGS) entry which is preliminary data.</text>
</comment>
<dbReference type="Gene3D" id="2.40.110.10">
    <property type="entry name" value="Butyryl-CoA Dehydrogenase, subunit A, domain 2"/>
    <property type="match status" value="1"/>
</dbReference>
<evidence type="ECO:0000313" key="2">
    <source>
        <dbReference type="Proteomes" id="UP000789901"/>
    </source>
</evidence>
<gene>
    <name evidence="1" type="ORF">GMARGA_LOCUS7049</name>
</gene>
<dbReference type="EMBL" id="CAJVQB010003315">
    <property type="protein sequence ID" value="CAG8604510.1"/>
    <property type="molecule type" value="Genomic_DNA"/>
</dbReference>
<dbReference type="Proteomes" id="UP000789901">
    <property type="component" value="Unassembled WGS sequence"/>
</dbReference>
<feature type="non-terminal residue" evidence="1">
    <location>
        <position position="1"/>
    </location>
</feature>
<protein>
    <submittedName>
        <fullName evidence="1">7343_t:CDS:1</fullName>
    </submittedName>
</protein>
<dbReference type="InterPro" id="IPR046373">
    <property type="entry name" value="Acyl-CoA_Oxase/DH_mid-dom_sf"/>
</dbReference>
<sequence length="50" mass="5582">RVINGQKMPITNSEKANWYFILAHTDPNTRPGSSFIGIKEIIMGQCTSDT</sequence>
<dbReference type="InterPro" id="IPR009100">
    <property type="entry name" value="AcylCoA_DH/oxidase_NM_dom_sf"/>
</dbReference>
<reference evidence="1 2" key="1">
    <citation type="submission" date="2021-06" db="EMBL/GenBank/DDBJ databases">
        <authorList>
            <person name="Kallberg Y."/>
            <person name="Tangrot J."/>
            <person name="Rosling A."/>
        </authorList>
    </citation>
    <scope>NUCLEOTIDE SEQUENCE [LARGE SCALE GENOMIC DNA]</scope>
    <source>
        <strain evidence="1 2">120-4 pot B 10/14</strain>
    </source>
</reference>
<accession>A0ABN7UID4</accession>
<proteinExistence type="predicted"/>